<dbReference type="SUPFAM" id="SSF101478">
    <property type="entry name" value="ADP-ribosylglycohydrolase"/>
    <property type="match status" value="1"/>
</dbReference>
<feature type="binding site" evidence="12">
    <location>
        <position position="362"/>
    </location>
    <ligand>
        <name>Mg(2+)</name>
        <dbReference type="ChEBI" id="CHEBI:18420"/>
        <label>1</label>
    </ligand>
</feature>
<evidence type="ECO:0000256" key="11">
    <source>
        <dbReference type="ARBA" id="ARBA00049015"/>
    </source>
</evidence>
<dbReference type="EC" id="3.2.1.143" evidence="2"/>
<feature type="region of interest" description="Disordered" evidence="13">
    <location>
        <begin position="1"/>
        <end position="24"/>
    </location>
</feature>
<dbReference type="InterPro" id="IPR050792">
    <property type="entry name" value="ADP-ribosylglycohydrolase"/>
</dbReference>
<dbReference type="GO" id="GO:0046872">
    <property type="term" value="F:metal ion binding"/>
    <property type="evidence" value="ECO:0007669"/>
    <property type="project" value="UniProtKB-KW"/>
</dbReference>
<gene>
    <name evidence="14" type="ORF">CVT26_010644</name>
</gene>
<evidence type="ECO:0000313" key="14">
    <source>
        <dbReference type="EMBL" id="PPQ65983.1"/>
    </source>
</evidence>
<feature type="compositionally biased region" description="Polar residues" evidence="13">
    <location>
        <begin position="1"/>
        <end position="18"/>
    </location>
</feature>
<accession>A0A409VIA8</accession>
<evidence type="ECO:0000256" key="3">
    <source>
        <dbReference type="ARBA" id="ARBA00022801"/>
    </source>
</evidence>
<dbReference type="STRING" id="231916.A0A409VIA8"/>
<comment type="catalytic activity">
    <reaction evidence="11">
        <text>alpha-NAD(+) + H2O = ADP-D-ribose + nicotinamide + H(+)</text>
        <dbReference type="Rhea" id="RHEA:68792"/>
        <dbReference type="ChEBI" id="CHEBI:15377"/>
        <dbReference type="ChEBI" id="CHEBI:15378"/>
        <dbReference type="ChEBI" id="CHEBI:17154"/>
        <dbReference type="ChEBI" id="CHEBI:57967"/>
        <dbReference type="ChEBI" id="CHEBI:77017"/>
    </reaction>
</comment>
<dbReference type="OrthoDB" id="2021138at2759"/>
<organism evidence="14 15">
    <name type="scientific">Gymnopilus dilepis</name>
    <dbReference type="NCBI Taxonomy" id="231916"/>
    <lineage>
        <taxon>Eukaryota</taxon>
        <taxon>Fungi</taxon>
        <taxon>Dikarya</taxon>
        <taxon>Basidiomycota</taxon>
        <taxon>Agaricomycotina</taxon>
        <taxon>Agaricomycetes</taxon>
        <taxon>Agaricomycetidae</taxon>
        <taxon>Agaricales</taxon>
        <taxon>Agaricineae</taxon>
        <taxon>Hymenogastraceae</taxon>
        <taxon>Gymnopilus</taxon>
    </lineage>
</organism>
<evidence type="ECO:0000256" key="7">
    <source>
        <dbReference type="ARBA" id="ARBA00042722"/>
    </source>
</evidence>
<dbReference type="Proteomes" id="UP000284706">
    <property type="component" value="Unassembled WGS sequence"/>
</dbReference>
<dbReference type="Pfam" id="PF03747">
    <property type="entry name" value="ADP_ribosyl_GH"/>
    <property type="match status" value="1"/>
</dbReference>
<feature type="binding site" evidence="12">
    <location>
        <position position="359"/>
    </location>
    <ligand>
        <name>Mg(2+)</name>
        <dbReference type="ChEBI" id="CHEBI:18420"/>
        <label>1</label>
    </ligand>
</feature>
<dbReference type="InParanoid" id="A0A409VIA8"/>
<evidence type="ECO:0000256" key="1">
    <source>
        <dbReference type="ARBA" id="ARBA00010702"/>
    </source>
</evidence>
<evidence type="ECO:0000256" key="6">
    <source>
        <dbReference type="ARBA" id="ARBA00042471"/>
    </source>
</evidence>
<evidence type="ECO:0000256" key="13">
    <source>
        <dbReference type="SAM" id="MobiDB-lite"/>
    </source>
</evidence>
<evidence type="ECO:0000256" key="10">
    <source>
        <dbReference type="ARBA" id="ARBA00043193"/>
    </source>
</evidence>
<evidence type="ECO:0000256" key="2">
    <source>
        <dbReference type="ARBA" id="ARBA00012255"/>
    </source>
</evidence>
<dbReference type="InterPro" id="IPR036705">
    <property type="entry name" value="Ribosyl_crysJ1_sf"/>
</dbReference>
<dbReference type="GO" id="GO:0004649">
    <property type="term" value="F:poly(ADP-ribose) glycohydrolase activity"/>
    <property type="evidence" value="ECO:0007669"/>
    <property type="project" value="UniProtKB-EC"/>
</dbReference>
<keyword evidence="3" id="KW-0378">Hydrolase</keyword>
<reference evidence="14 15" key="1">
    <citation type="journal article" date="2018" name="Evol. Lett.">
        <title>Horizontal gene cluster transfer increased hallucinogenic mushroom diversity.</title>
        <authorList>
            <person name="Reynolds H.T."/>
            <person name="Vijayakumar V."/>
            <person name="Gluck-Thaler E."/>
            <person name="Korotkin H.B."/>
            <person name="Matheny P.B."/>
            <person name="Slot J.C."/>
        </authorList>
    </citation>
    <scope>NUCLEOTIDE SEQUENCE [LARGE SCALE GENOMIC DNA]</scope>
    <source>
        <strain evidence="14 15">SRW20</strain>
    </source>
</reference>
<evidence type="ECO:0000313" key="15">
    <source>
        <dbReference type="Proteomes" id="UP000284706"/>
    </source>
</evidence>
<evidence type="ECO:0000256" key="12">
    <source>
        <dbReference type="PIRSR" id="PIRSR605502-1"/>
    </source>
</evidence>
<feature type="binding site" evidence="12">
    <location>
        <position position="361"/>
    </location>
    <ligand>
        <name>Mg(2+)</name>
        <dbReference type="ChEBI" id="CHEBI:18420"/>
        <label>1</label>
    </ligand>
</feature>
<dbReference type="Gene3D" id="1.10.4080.10">
    <property type="entry name" value="ADP-ribosylation/Crystallin J1"/>
    <property type="match status" value="1"/>
</dbReference>
<dbReference type="InterPro" id="IPR005502">
    <property type="entry name" value="Ribosyl_crysJ1"/>
</dbReference>
<feature type="binding site" evidence="12">
    <location>
        <position position="87"/>
    </location>
    <ligand>
        <name>Mg(2+)</name>
        <dbReference type="ChEBI" id="CHEBI:18420"/>
        <label>1</label>
    </ligand>
</feature>
<evidence type="ECO:0000256" key="9">
    <source>
        <dbReference type="ARBA" id="ARBA00043187"/>
    </source>
</evidence>
<comment type="similarity">
    <text evidence="1">Belongs to the ADP-ribosylglycohydrolase family.</text>
</comment>
<name>A0A409VIA8_9AGAR</name>
<protein>
    <recommendedName>
        <fullName evidence="4">ADP-ribosylhydrolase ARH3</fullName>
        <ecNumber evidence="2">3.2.1.143</ecNumber>
    </recommendedName>
    <alternativeName>
        <fullName evidence="5">ADP-ribose glycohydrolase ARH3</fullName>
    </alternativeName>
    <alternativeName>
        <fullName evidence="6">ADP-ribosylhydrolase 3</fullName>
    </alternativeName>
    <alternativeName>
        <fullName evidence="9">O-acetyl-ADP-ribose deacetylase ARH3</fullName>
    </alternativeName>
    <alternativeName>
        <fullName evidence="10">Poly(ADP-ribose) glycohydrolase ARH3</fullName>
    </alternativeName>
    <alternativeName>
        <fullName evidence="8">[Protein ADP-ribosylarginine] hydrolase-like protein 2</fullName>
    </alternativeName>
    <alternativeName>
        <fullName evidence="7">[Protein ADP-ribosylserine] hydrolase</fullName>
    </alternativeName>
</protein>
<comment type="cofactor">
    <cofactor evidence="12">
        <name>Mg(2+)</name>
        <dbReference type="ChEBI" id="CHEBI:18420"/>
    </cofactor>
    <text evidence="12">Binds 2 magnesium ions per subunit.</text>
</comment>
<evidence type="ECO:0000256" key="4">
    <source>
        <dbReference type="ARBA" id="ARBA00041057"/>
    </source>
</evidence>
<sequence length="423" mass="47727">MASFWKTLTKSSSNTPSAPDTPLRLQFPTPASPDTKIRLAVLSTALLDALGAPVENCERFSFPFITKMQPKRVNDRIVHEPGVWTDDTSTMLCLANSLATLKDSPNFVGGFDEVHQLRLYRRWVREGYLSCTGRCFHVGTELKTALSIFTQHEHDPDMALHRIRQDLGGDNIIGNGSLMRIIPIGLAYWHDDAEAMSYAKRCSLSSHPNKVCYEACQMWTGAVARIMQEVTQAPRRNRSDDDRLSKLDLLEYISNHPYQDDRLRRWLCLPFGIPPRPAGKAEREEYYYRHHPLLRLIAETQGPGASGFKPDGFAYYIPTAEQLPSTNSVVDTVASALYCFFTTKTFEDGALMAVNLGYDADTVGAVYGGLAACWYAAEEGKAEGIFWSKRVRDWRNTVARPELINEVAENLVIWERKVAEMYQ</sequence>
<comment type="caution">
    <text evidence="14">The sequence shown here is derived from an EMBL/GenBank/DDBJ whole genome shotgun (WGS) entry which is preliminary data.</text>
</comment>
<dbReference type="PANTHER" id="PTHR16222">
    <property type="entry name" value="ADP-RIBOSYLGLYCOHYDROLASE"/>
    <property type="match status" value="1"/>
</dbReference>
<feature type="binding site" evidence="12">
    <location>
        <position position="86"/>
    </location>
    <ligand>
        <name>Mg(2+)</name>
        <dbReference type="ChEBI" id="CHEBI:18420"/>
        <label>1</label>
    </ligand>
</feature>
<dbReference type="PANTHER" id="PTHR16222:SF24">
    <property type="entry name" value="ADP-RIBOSYLHYDROLASE ARH3"/>
    <property type="match status" value="1"/>
</dbReference>
<keyword evidence="12" id="KW-0460">Magnesium</keyword>
<keyword evidence="12" id="KW-0479">Metal-binding</keyword>
<evidence type="ECO:0000256" key="5">
    <source>
        <dbReference type="ARBA" id="ARBA00042398"/>
    </source>
</evidence>
<dbReference type="AlphaFoldDB" id="A0A409VIA8"/>
<feature type="binding site" evidence="12">
    <location>
        <position position="85"/>
    </location>
    <ligand>
        <name>Mg(2+)</name>
        <dbReference type="ChEBI" id="CHEBI:18420"/>
        <label>1</label>
    </ligand>
</feature>
<keyword evidence="15" id="KW-1185">Reference proteome</keyword>
<evidence type="ECO:0000256" key="8">
    <source>
        <dbReference type="ARBA" id="ARBA00042850"/>
    </source>
</evidence>
<proteinExistence type="inferred from homology"/>
<dbReference type="EMBL" id="NHYE01005641">
    <property type="protein sequence ID" value="PPQ65983.1"/>
    <property type="molecule type" value="Genomic_DNA"/>
</dbReference>